<proteinExistence type="predicted"/>
<sequence>MESLDALSPLSPYWYNQTTYGLIDAKIQEKSGGKVPLDEETTGTDENPAEDAKAASKSVDTNLHIVPVDEPAEQECGPDVPIPSFNLGIIPSKTVGEQKPSKKGKERITGYESPAKQPRRELKLGEKMKSPYMKRQVIIGK</sequence>
<accession>A0ACB9AB81</accession>
<reference evidence="1 2" key="2">
    <citation type="journal article" date="2022" name="Mol. Ecol. Resour.">
        <title>The genomes of chicory, endive, great burdock and yacon provide insights into Asteraceae paleo-polyploidization history and plant inulin production.</title>
        <authorList>
            <person name="Fan W."/>
            <person name="Wang S."/>
            <person name="Wang H."/>
            <person name="Wang A."/>
            <person name="Jiang F."/>
            <person name="Liu H."/>
            <person name="Zhao H."/>
            <person name="Xu D."/>
            <person name="Zhang Y."/>
        </authorList>
    </citation>
    <scope>NUCLEOTIDE SEQUENCE [LARGE SCALE GENOMIC DNA]</scope>
    <source>
        <strain evidence="2">cv. Niubang</strain>
    </source>
</reference>
<dbReference type="Proteomes" id="UP001055879">
    <property type="component" value="Linkage Group LG08"/>
</dbReference>
<reference evidence="2" key="1">
    <citation type="journal article" date="2022" name="Mol. Ecol. Resour.">
        <title>The genomes of chicory, endive, great burdock and yacon provide insights into Asteraceae palaeo-polyploidization history and plant inulin production.</title>
        <authorList>
            <person name="Fan W."/>
            <person name="Wang S."/>
            <person name="Wang H."/>
            <person name="Wang A."/>
            <person name="Jiang F."/>
            <person name="Liu H."/>
            <person name="Zhao H."/>
            <person name="Xu D."/>
            <person name="Zhang Y."/>
        </authorList>
    </citation>
    <scope>NUCLEOTIDE SEQUENCE [LARGE SCALE GENOMIC DNA]</scope>
    <source>
        <strain evidence="2">cv. Niubang</strain>
    </source>
</reference>
<dbReference type="EMBL" id="CM042054">
    <property type="protein sequence ID" value="KAI3707489.1"/>
    <property type="molecule type" value="Genomic_DNA"/>
</dbReference>
<comment type="caution">
    <text evidence="1">The sequence shown here is derived from an EMBL/GenBank/DDBJ whole genome shotgun (WGS) entry which is preliminary data.</text>
</comment>
<protein>
    <submittedName>
        <fullName evidence="1">Uncharacterized protein</fullName>
    </submittedName>
</protein>
<name>A0ACB9AB81_ARCLA</name>
<keyword evidence="2" id="KW-1185">Reference proteome</keyword>
<gene>
    <name evidence="1" type="ORF">L6452_26060</name>
</gene>
<evidence type="ECO:0000313" key="2">
    <source>
        <dbReference type="Proteomes" id="UP001055879"/>
    </source>
</evidence>
<evidence type="ECO:0000313" key="1">
    <source>
        <dbReference type="EMBL" id="KAI3707489.1"/>
    </source>
</evidence>
<organism evidence="1 2">
    <name type="scientific">Arctium lappa</name>
    <name type="common">Greater burdock</name>
    <name type="synonym">Lappa major</name>
    <dbReference type="NCBI Taxonomy" id="4217"/>
    <lineage>
        <taxon>Eukaryota</taxon>
        <taxon>Viridiplantae</taxon>
        <taxon>Streptophyta</taxon>
        <taxon>Embryophyta</taxon>
        <taxon>Tracheophyta</taxon>
        <taxon>Spermatophyta</taxon>
        <taxon>Magnoliopsida</taxon>
        <taxon>eudicotyledons</taxon>
        <taxon>Gunneridae</taxon>
        <taxon>Pentapetalae</taxon>
        <taxon>asterids</taxon>
        <taxon>campanulids</taxon>
        <taxon>Asterales</taxon>
        <taxon>Asteraceae</taxon>
        <taxon>Carduoideae</taxon>
        <taxon>Cardueae</taxon>
        <taxon>Arctiinae</taxon>
        <taxon>Arctium</taxon>
    </lineage>
</organism>